<dbReference type="Pfam" id="PF00425">
    <property type="entry name" value="Chorismate_bind"/>
    <property type="match status" value="1"/>
</dbReference>
<dbReference type="GO" id="GO:0008909">
    <property type="term" value="F:isochorismate synthase activity"/>
    <property type="evidence" value="ECO:0007669"/>
    <property type="project" value="UniProtKB-EC"/>
</dbReference>
<dbReference type="Proteomes" id="UP000635902">
    <property type="component" value="Unassembled WGS sequence"/>
</dbReference>
<reference evidence="7 8" key="1">
    <citation type="submission" date="2020-10" db="EMBL/GenBank/DDBJ databases">
        <title>Novel species in genus Corynebacterium.</title>
        <authorList>
            <person name="Zhang G."/>
        </authorList>
    </citation>
    <scope>NUCLEOTIDE SEQUENCE [LARGE SCALE GENOMIC DNA]</scope>
    <source>
        <strain evidence="7 8">DSM 45110</strain>
    </source>
</reference>
<proteinExistence type="inferred from homology"/>
<comment type="caution">
    <text evidence="7">The sequence shown here is derived from an EMBL/GenBank/DDBJ whole genome shotgun (WGS) entry which is preliminary data.</text>
</comment>
<dbReference type="InterPro" id="IPR004561">
    <property type="entry name" value="IsoChor_synthase"/>
</dbReference>
<name>A0ABR9ZHN5_9CORY</name>
<dbReference type="InterPro" id="IPR015890">
    <property type="entry name" value="Chorismate_C"/>
</dbReference>
<dbReference type="RefSeq" id="WP_194555763.1">
    <property type="nucleotide sequence ID" value="NZ_JADKMY010000001.1"/>
</dbReference>
<dbReference type="SUPFAM" id="SSF56322">
    <property type="entry name" value="ADC synthase"/>
    <property type="match status" value="1"/>
</dbReference>
<dbReference type="EC" id="5.4.4.2" evidence="3"/>
<evidence type="ECO:0000313" key="7">
    <source>
        <dbReference type="EMBL" id="MBF4552892.1"/>
    </source>
</evidence>
<dbReference type="EMBL" id="JADKMY010000001">
    <property type="protein sequence ID" value="MBF4552892.1"/>
    <property type="molecule type" value="Genomic_DNA"/>
</dbReference>
<gene>
    <name evidence="7" type="ORF">IRY30_02195</name>
</gene>
<evidence type="ECO:0000313" key="8">
    <source>
        <dbReference type="Proteomes" id="UP000635902"/>
    </source>
</evidence>
<dbReference type="PANTHER" id="PTHR42839">
    <property type="entry name" value="ISOCHORISMATE SYNTHASE ENTC"/>
    <property type="match status" value="1"/>
</dbReference>
<comment type="catalytic activity">
    <reaction evidence="1">
        <text>chorismate = isochorismate</text>
        <dbReference type="Rhea" id="RHEA:18985"/>
        <dbReference type="ChEBI" id="CHEBI:29748"/>
        <dbReference type="ChEBI" id="CHEBI:29780"/>
        <dbReference type="EC" id="5.4.4.2"/>
    </reaction>
</comment>
<dbReference type="InterPro" id="IPR005801">
    <property type="entry name" value="ADC_synthase"/>
</dbReference>
<dbReference type="PANTHER" id="PTHR42839:SF2">
    <property type="entry name" value="ISOCHORISMATE SYNTHASE ENTC"/>
    <property type="match status" value="1"/>
</dbReference>
<accession>A0ABR9ZHN5</accession>
<protein>
    <recommendedName>
        <fullName evidence="3">isochorismate synthase</fullName>
        <ecNumber evidence="3">5.4.4.2</ecNumber>
    </recommendedName>
    <alternativeName>
        <fullName evidence="5">Isochorismate mutase</fullName>
    </alternativeName>
</protein>
<sequence>MSTAGDPPLSFVMTDGEHTVCSRGITTAFGTAEQASQALRAQETALIVGALPFHAADAPALFAPRNHWFTHGRPASFAADSRPFPQVETVVASPEKLDHGRRVEDATRRIARGEFHKVVLSRQERYTLSSAPSPEELLDRFSAGSSTGHCHLVDLSAAGPRYADHFFIGSSPELLISKRGSYIRSHPLAGTAFRSPDPVVDQARATELSMSAKDIAEHKFVTAEIKRILAPLCSSLTVPEMPALTSTSHTWHLGTVIEGTLKDPSTTALELAHLLHPTPAVSGYPQRETQRLLREEEPERGFYAGAFGWADAAGNGEWRVGIRSAQLHGNVVTARAGGGIVHDSDPHTEVEETCAKLGPIRTALGLSNVSLNQ</sequence>
<feature type="domain" description="Chorismate-utilising enzyme C-terminal" evidence="6">
    <location>
        <begin position="98"/>
        <end position="356"/>
    </location>
</feature>
<dbReference type="Gene3D" id="3.60.120.10">
    <property type="entry name" value="Anthranilate synthase"/>
    <property type="match status" value="1"/>
</dbReference>
<evidence type="ECO:0000256" key="2">
    <source>
        <dbReference type="ARBA" id="ARBA00005297"/>
    </source>
</evidence>
<keyword evidence="4 7" id="KW-0413">Isomerase</keyword>
<evidence type="ECO:0000259" key="6">
    <source>
        <dbReference type="Pfam" id="PF00425"/>
    </source>
</evidence>
<comment type="similarity">
    <text evidence="2">Belongs to the isochorismate synthase family.</text>
</comment>
<evidence type="ECO:0000256" key="3">
    <source>
        <dbReference type="ARBA" id="ARBA00012824"/>
    </source>
</evidence>
<evidence type="ECO:0000256" key="1">
    <source>
        <dbReference type="ARBA" id="ARBA00000799"/>
    </source>
</evidence>
<evidence type="ECO:0000256" key="5">
    <source>
        <dbReference type="ARBA" id="ARBA00041564"/>
    </source>
</evidence>
<organism evidence="7 8">
    <name type="scientific">Corynebacterium suicordis DSM 45110</name>
    <dbReference type="NCBI Taxonomy" id="1121369"/>
    <lineage>
        <taxon>Bacteria</taxon>
        <taxon>Bacillati</taxon>
        <taxon>Actinomycetota</taxon>
        <taxon>Actinomycetes</taxon>
        <taxon>Mycobacteriales</taxon>
        <taxon>Corynebacteriaceae</taxon>
        <taxon>Corynebacterium</taxon>
    </lineage>
</organism>
<evidence type="ECO:0000256" key="4">
    <source>
        <dbReference type="ARBA" id="ARBA00023235"/>
    </source>
</evidence>
<dbReference type="NCBIfam" id="TIGR00543">
    <property type="entry name" value="isochor_syn"/>
    <property type="match status" value="1"/>
</dbReference>
<keyword evidence="8" id="KW-1185">Reference proteome</keyword>